<dbReference type="Proteomes" id="UP000094147">
    <property type="component" value="Chromosome"/>
</dbReference>
<organism evidence="2 3">
    <name type="scientific">Kangiella sediminilitoris</name>
    <dbReference type="NCBI Taxonomy" id="1144748"/>
    <lineage>
        <taxon>Bacteria</taxon>
        <taxon>Pseudomonadati</taxon>
        <taxon>Pseudomonadota</taxon>
        <taxon>Gammaproteobacteria</taxon>
        <taxon>Kangiellales</taxon>
        <taxon>Kangiellaceae</taxon>
        <taxon>Kangiella</taxon>
    </lineage>
</organism>
<dbReference type="Pfam" id="PF21900">
    <property type="entry name" value="DUF6920"/>
    <property type="match status" value="1"/>
</dbReference>
<dbReference type="KEGG" id="ksd:KS2013_50"/>
<reference evidence="3" key="1">
    <citation type="submission" date="2015-08" db="EMBL/GenBank/DDBJ databases">
        <authorList>
            <person name="Kim K.M."/>
        </authorList>
    </citation>
    <scope>NUCLEOTIDE SEQUENCE [LARGE SCALE GENOMIC DNA]</scope>
    <source>
        <strain evidence="3">KCTC 23892</strain>
    </source>
</reference>
<dbReference type="STRING" id="1144748.KS2013_50"/>
<dbReference type="InterPro" id="IPR054213">
    <property type="entry name" value="DUF6920"/>
</dbReference>
<keyword evidence="1" id="KW-0472">Membrane</keyword>
<dbReference type="RefSeq" id="WP_228703684.1">
    <property type="nucleotide sequence ID" value="NZ_CP012418.1"/>
</dbReference>
<keyword evidence="3" id="KW-1185">Reference proteome</keyword>
<gene>
    <name evidence="2" type="ORF">KS2013_50</name>
</gene>
<evidence type="ECO:0000313" key="3">
    <source>
        <dbReference type="Proteomes" id="UP000094147"/>
    </source>
</evidence>
<name>A0A1B3B7L3_9GAMM</name>
<proteinExistence type="predicted"/>
<protein>
    <submittedName>
        <fullName evidence="2">Uncharacterized protein</fullName>
    </submittedName>
</protein>
<dbReference type="EMBL" id="CP012418">
    <property type="protein sequence ID" value="AOE48782.1"/>
    <property type="molecule type" value="Genomic_DNA"/>
</dbReference>
<keyword evidence="1" id="KW-1133">Transmembrane helix</keyword>
<keyword evidence="1" id="KW-0812">Transmembrane</keyword>
<dbReference type="PATRIC" id="fig|1144748.3.peg.51"/>
<feature type="transmembrane region" description="Helical" evidence="1">
    <location>
        <begin position="6"/>
        <end position="24"/>
    </location>
</feature>
<accession>A0A1B3B7L3</accession>
<dbReference type="AlphaFoldDB" id="A0A1B3B7L3"/>
<evidence type="ECO:0000256" key="1">
    <source>
        <dbReference type="SAM" id="Phobius"/>
    </source>
</evidence>
<evidence type="ECO:0000313" key="2">
    <source>
        <dbReference type="EMBL" id="AOE48782.1"/>
    </source>
</evidence>
<sequence length="282" mass="32021">MEKWLLVIAVIIAVIIVVLFMGYLREQKRIDNTLERLKKNSVDTNRVVSFSSLDNLPAPVKRYFKRVLTDGQKIIKTAILTQDGVVRTSTESEKWFPFSAKHSANGFSPGFLWNAKLKTPLATHIRVTDGYFNGVGSGRVSLLSSLLIGYEENIPELNTGALHRYLAESVWYPTALLPESGVEWSAIDDKAALATLRDQGATVSLEFHFNSSGEATGIYTPGRYRKEQNKYVKTPWEGHFKNYKKVDGMRVPCYGEVGWYSEDQLKLVWKGNITDFNYKFYD</sequence>